<dbReference type="Proteomes" id="UP000199473">
    <property type="component" value="Unassembled WGS sequence"/>
</dbReference>
<name>A0A1I3XMY3_9PROT</name>
<dbReference type="SUPFAM" id="SSF159245">
    <property type="entry name" value="AttH-like"/>
    <property type="match status" value="1"/>
</dbReference>
<gene>
    <name evidence="1" type="ORF">SAMN02745775_101439</name>
</gene>
<evidence type="ECO:0000313" key="1">
    <source>
        <dbReference type="EMBL" id="SFK20391.1"/>
    </source>
</evidence>
<reference evidence="1 2" key="1">
    <citation type="submission" date="2016-10" db="EMBL/GenBank/DDBJ databases">
        <authorList>
            <person name="de Groot N.N."/>
        </authorList>
    </citation>
    <scope>NUCLEOTIDE SEQUENCE [LARGE SCALE GENOMIC DNA]</scope>
    <source>
        <strain evidence="1 2">DSM 19981</strain>
    </source>
</reference>
<dbReference type="CDD" id="cd21471">
    <property type="entry name" value="CrtC-like"/>
    <property type="match status" value="1"/>
</dbReference>
<organism evidence="1 2">
    <name type="scientific">Falsiroseomonas stagni DSM 19981</name>
    <dbReference type="NCBI Taxonomy" id="1123062"/>
    <lineage>
        <taxon>Bacteria</taxon>
        <taxon>Pseudomonadati</taxon>
        <taxon>Pseudomonadota</taxon>
        <taxon>Alphaproteobacteria</taxon>
        <taxon>Acetobacterales</taxon>
        <taxon>Roseomonadaceae</taxon>
        <taxon>Falsiroseomonas</taxon>
    </lineage>
</organism>
<dbReference type="STRING" id="1123062.SAMN02745775_101439"/>
<dbReference type="RefSeq" id="WP_245761889.1">
    <property type="nucleotide sequence ID" value="NZ_FOSQ01000001.1"/>
</dbReference>
<accession>A0A1I3XMY3</accession>
<proteinExistence type="predicted"/>
<dbReference type="AlphaFoldDB" id="A0A1I3XMY3"/>
<dbReference type="EMBL" id="FOSQ01000001">
    <property type="protein sequence ID" value="SFK20391.1"/>
    <property type="molecule type" value="Genomic_DNA"/>
</dbReference>
<sequence>MDGMTHNTPATLGRGWEFDRPVPARGYRWWYIDALSDDGLHGITIIAFIGTVFSPWYALARRGGGGDPENHNCMHVALYGSPSRWAMTDRRRGALSRDANTLRIGPSSAHWDGTALTVEIEERTAPIPGKLRGRVVVRPDAVSTRAFQLDSDGRHHWHPIAARSRVEVTLTDPALAWSGPAYFDSNWGSAPLEQDFFGWDWCRAPLPDATAILYNAQRRDGTSQSLALRVASDGSVTDVPLSPEVELPKTLWRIARPTRAEGGQARVVRTLVDAPFYSRSEIRTRLLGREATAVHESLSLDRFASPAMYAMLPFRVPRPLR</sequence>
<protein>
    <submittedName>
        <fullName evidence="1">Hydroxyneurosporene synthase</fullName>
    </submittedName>
</protein>
<evidence type="ECO:0000313" key="2">
    <source>
        <dbReference type="Proteomes" id="UP000199473"/>
    </source>
</evidence>
<keyword evidence="2" id="KW-1185">Reference proteome</keyword>